<dbReference type="Gene3D" id="1.10.530.10">
    <property type="match status" value="1"/>
</dbReference>
<dbReference type="STRING" id="1423759.FC92_GL000681"/>
<comment type="caution">
    <text evidence="5">The sequence shown here is derived from an EMBL/GenBank/DDBJ whole genome shotgun (WGS) entry which is preliminary data.</text>
</comment>
<evidence type="ECO:0000256" key="2">
    <source>
        <dbReference type="ARBA" id="ARBA00022801"/>
    </source>
</evidence>
<dbReference type="GO" id="GO:0004040">
    <property type="term" value="F:amidase activity"/>
    <property type="evidence" value="ECO:0007669"/>
    <property type="project" value="InterPro"/>
</dbReference>
<evidence type="ECO:0000313" key="5">
    <source>
        <dbReference type="EMBL" id="KRL08166.1"/>
    </source>
</evidence>
<keyword evidence="2" id="KW-0378">Hydrolase</keyword>
<dbReference type="InterPro" id="IPR002901">
    <property type="entry name" value="MGlyc_endo_b_GlcNAc-like_dom"/>
</dbReference>
<organism evidence="5 6">
    <name type="scientific">Liquorilactobacillus hordei DSM 19519</name>
    <dbReference type="NCBI Taxonomy" id="1423759"/>
    <lineage>
        <taxon>Bacteria</taxon>
        <taxon>Bacillati</taxon>
        <taxon>Bacillota</taxon>
        <taxon>Bacilli</taxon>
        <taxon>Lactobacillales</taxon>
        <taxon>Lactobacillaceae</taxon>
        <taxon>Liquorilactobacillus</taxon>
    </lineage>
</organism>
<dbReference type="SMART" id="SM00047">
    <property type="entry name" value="LYZ2"/>
    <property type="match status" value="1"/>
</dbReference>
<evidence type="ECO:0000313" key="6">
    <source>
        <dbReference type="Proteomes" id="UP000051448"/>
    </source>
</evidence>
<evidence type="ECO:0000256" key="1">
    <source>
        <dbReference type="ARBA" id="ARBA00010266"/>
    </source>
</evidence>
<dbReference type="EMBL" id="AZDX01000002">
    <property type="protein sequence ID" value="KRL08166.1"/>
    <property type="molecule type" value="Genomic_DNA"/>
</dbReference>
<protein>
    <submittedName>
        <fullName evidence="5">Muramidase</fullName>
    </submittedName>
</protein>
<dbReference type="InterPro" id="IPR051056">
    <property type="entry name" value="Glycosyl_Hydrolase_73"/>
</dbReference>
<gene>
    <name evidence="5" type="ORF">FC92_GL000681</name>
</gene>
<dbReference type="PATRIC" id="fig|1423759.3.peg.721"/>
<reference evidence="5 6" key="1">
    <citation type="journal article" date="2015" name="Genome Announc.">
        <title>Expanding the biotechnology potential of lactobacilli through comparative genomics of 213 strains and associated genera.</title>
        <authorList>
            <person name="Sun Z."/>
            <person name="Harris H.M."/>
            <person name="McCann A."/>
            <person name="Guo C."/>
            <person name="Argimon S."/>
            <person name="Zhang W."/>
            <person name="Yang X."/>
            <person name="Jeffery I.B."/>
            <person name="Cooney J.C."/>
            <person name="Kagawa T.F."/>
            <person name="Liu W."/>
            <person name="Song Y."/>
            <person name="Salvetti E."/>
            <person name="Wrobel A."/>
            <person name="Rasinkangas P."/>
            <person name="Parkhill J."/>
            <person name="Rea M.C."/>
            <person name="O'Sullivan O."/>
            <person name="Ritari J."/>
            <person name="Douillard F.P."/>
            <person name="Paul Ross R."/>
            <person name="Yang R."/>
            <person name="Briner A.E."/>
            <person name="Felis G.E."/>
            <person name="de Vos W.M."/>
            <person name="Barrangou R."/>
            <person name="Klaenhammer T.R."/>
            <person name="Caufield P.W."/>
            <person name="Cui Y."/>
            <person name="Zhang H."/>
            <person name="O'Toole P.W."/>
        </authorList>
    </citation>
    <scope>NUCLEOTIDE SEQUENCE [LARGE SCALE GENOMIC DNA]</scope>
    <source>
        <strain evidence="5 6">DSM 19519</strain>
    </source>
</reference>
<dbReference type="GeneID" id="98310322"/>
<proteinExistence type="inferred from homology"/>
<dbReference type="RefSeq" id="WP_233419098.1">
    <property type="nucleotide sequence ID" value="NZ_AZDX01000002.1"/>
</dbReference>
<dbReference type="PRINTS" id="PR01002">
    <property type="entry name" value="FLGFLGJ"/>
</dbReference>
<keyword evidence="6" id="KW-1185">Reference proteome</keyword>
<dbReference type="PANTHER" id="PTHR33308">
    <property type="entry name" value="PEPTIDOGLYCAN HYDROLASE FLGJ"/>
    <property type="match status" value="1"/>
</dbReference>
<dbReference type="PANTHER" id="PTHR33308:SF10">
    <property type="entry name" value="EXO-GLUCOSAMINIDASE LYTG"/>
    <property type="match status" value="1"/>
</dbReference>
<sequence>MPRKKSTRTRIAGKRKTSKRKSKAKNKFGMFYVNGHVQILNVAVALLIFGILSVQILGWAGRVGKQNNQGAQTSQISDATKRKFITTILPVAQKQQKQYKVLTSITLAQAALESDWGQSQLAAQYHNLFGVKSSTASAKALTTKEYVNGQWITVTANFAVYDSWTESIEAHTRLFVQGTAWDSQHYQSVLNASNYQEAAQALQTKGYATDPDYAAKLISLIQTYKLNKYDNLSEINTNK</sequence>
<name>A0A0R1MJR8_9LACO</name>
<comment type="similarity">
    <text evidence="1">Belongs to the glycosyl hydrolase 73 family.</text>
</comment>
<feature type="domain" description="Mannosyl-glycoprotein endo-beta-N-acetylglucosamidase-like" evidence="4">
    <location>
        <begin position="73"/>
        <end position="230"/>
    </location>
</feature>
<dbReference type="AlphaFoldDB" id="A0A0R1MJR8"/>
<accession>A0A0R1MJR8</accession>
<dbReference type="Pfam" id="PF01832">
    <property type="entry name" value="Glucosaminidase"/>
    <property type="match status" value="1"/>
</dbReference>
<dbReference type="Gene3D" id="4.10.80.30">
    <property type="entry name" value="DNA polymerase, domain 6"/>
    <property type="match status" value="1"/>
</dbReference>
<evidence type="ECO:0000259" key="4">
    <source>
        <dbReference type="SMART" id="SM00047"/>
    </source>
</evidence>
<evidence type="ECO:0000256" key="3">
    <source>
        <dbReference type="SAM" id="MobiDB-lite"/>
    </source>
</evidence>
<feature type="region of interest" description="Disordered" evidence="3">
    <location>
        <begin position="1"/>
        <end position="23"/>
    </location>
</feature>
<dbReference type="Proteomes" id="UP000051448">
    <property type="component" value="Unassembled WGS sequence"/>
</dbReference>